<gene>
    <name evidence="1" type="ORF">SLAVMIC_00398</name>
</gene>
<proteinExistence type="predicted"/>
<organism evidence="1">
    <name type="scientific">uncultured marine phage</name>
    <dbReference type="NCBI Taxonomy" id="707152"/>
    <lineage>
        <taxon>Viruses</taxon>
        <taxon>environmental samples</taxon>
    </lineage>
</organism>
<dbReference type="EMBL" id="OU342829">
    <property type="protein sequence ID" value="CAG7580404.1"/>
    <property type="molecule type" value="Genomic_DNA"/>
</dbReference>
<accession>A0A8D9CCZ5</accession>
<reference evidence="1" key="1">
    <citation type="submission" date="2021-06" db="EMBL/GenBank/DDBJ databases">
        <authorList>
            <person name="Gannon L."/>
            <person name="Redgwell R T."/>
            <person name="Michniewski S."/>
            <person name="Harrison D C."/>
            <person name="Millard A."/>
        </authorList>
    </citation>
    <scope>NUCLEOTIDE SEQUENCE</scope>
</reference>
<sequence>MRRIQKYSSFISLNEKVYLSNTIFNKYNLLVDPYSGVGHFNLDLKGGYHNIEMEIQSYGNLEDKQLIMRMPSKLSHLPERMSIFETVIKDVLHILNKNQLGFRFTINKIDKERGPLGEYAIIDLDQKMKMEDLERIAQMTKIVNSKVKDIGDFDKVIYKTNENNSKVRNILLKFYKKSIIDSKDICDSYPDLKDLVGVIRKLFKESSYYGTKYESEIEELKKSMETIHWGKSGQEIRSILSQTLSSYNSSKISFEKLINLCIDLISKNYNDKQILTFLL</sequence>
<evidence type="ECO:0000313" key="1">
    <source>
        <dbReference type="EMBL" id="CAG7580404.1"/>
    </source>
</evidence>
<protein>
    <submittedName>
        <fullName evidence="1">Uncharacterized protein</fullName>
    </submittedName>
</protein>
<name>A0A8D9CCZ5_9VIRU</name>